<dbReference type="GO" id="GO:0005912">
    <property type="term" value="C:adherens junction"/>
    <property type="evidence" value="ECO:0007669"/>
    <property type="project" value="TreeGrafter"/>
</dbReference>
<reference evidence="4" key="1">
    <citation type="submission" date="2020-05" db="UniProtKB">
        <authorList>
            <consortium name="EnsemblMetazoa"/>
        </authorList>
    </citation>
    <scope>IDENTIFICATION</scope>
    <source>
        <strain evidence="4">Aabys</strain>
    </source>
</reference>
<dbReference type="Gene3D" id="1.20.120.810">
    <property type="entry name" value="Vinculin, Vh2 four-helix bundle"/>
    <property type="match status" value="1"/>
</dbReference>
<dbReference type="PANTHER" id="PTHR18914:SF33">
    <property type="entry name" value="RE47911P-RELATED"/>
    <property type="match status" value="1"/>
</dbReference>
<dbReference type="KEGG" id="mde:101889682"/>
<dbReference type="RefSeq" id="XP_005179628.2">
    <property type="nucleotide sequence ID" value="XM_005179571.4"/>
</dbReference>
<evidence type="ECO:0000256" key="3">
    <source>
        <dbReference type="SAM" id="MobiDB-lite"/>
    </source>
</evidence>
<dbReference type="GO" id="GO:0051015">
    <property type="term" value="F:actin filament binding"/>
    <property type="evidence" value="ECO:0007669"/>
    <property type="project" value="TreeGrafter"/>
</dbReference>
<keyword evidence="2" id="KW-0963">Cytoplasm</keyword>
<protein>
    <recommendedName>
        <fullName evidence="5">Serendipity locus protein alpha</fullName>
    </recommendedName>
</protein>
<dbReference type="Pfam" id="PF05482">
    <property type="entry name" value="Serendipity_A"/>
    <property type="match status" value="1"/>
</dbReference>
<name>A0A1I8MPP8_MUSDO</name>
<dbReference type="GO" id="GO:0008013">
    <property type="term" value="F:beta-catenin binding"/>
    <property type="evidence" value="ECO:0007669"/>
    <property type="project" value="TreeGrafter"/>
</dbReference>
<dbReference type="PANTHER" id="PTHR18914">
    <property type="entry name" value="ALPHA CATENIN"/>
    <property type="match status" value="1"/>
</dbReference>
<dbReference type="GO" id="GO:0098609">
    <property type="term" value="P:cell-cell adhesion"/>
    <property type="evidence" value="ECO:0007669"/>
    <property type="project" value="TreeGrafter"/>
</dbReference>
<evidence type="ECO:0000256" key="1">
    <source>
        <dbReference type="ARBA" id="ARBA00004496"/>
    </source>
</evidence>
<dbReference type="GO" id="GO:0016477">
    <property type="term" value="P:cell migration"/>
    <property type="evidence" value="ECO:0007669"/>
    <property type="project" value="TreeGrafter"/>
</dbReference>
<dbReference type="AlphaFoldDB" id="A0A1I8MPP8"/>
<dbReference type="EnsemblMetazoa" id="MDOA007177-RA">
    <property type="protein sequence ID" value="MDOA007177-PA"/>
    <property type="gene ID" value="MDOA007177"/>
</dbReference>
<dbReference type="GO" id="GO:0007349">
    <property type="term" value="P:cellularization"/>
    <property type="evidence" value="ECO:0007669"/>
    <property type="project" value="InterPro"/>
</dbReference>
<dbReference type="InterPro" id="IPR008837">
    <property type="entry name" value="Serendipity_A"/>
</dbReference>
<comment type="subcellular location">
    <subcellularLocation>
        <location evidence="1">Cytoplasm</location>
    </subcellularLocation>
</comment>
<evidence type="ECO:0000313" key="4">
    <source>
        <dbReference type="EnsemblMetazoa" id="MDOA007177-PA"/>
    </source>
</evidence>
<evidence type="ECO:0000256" key="2">
    <source>
        <dbReference type="ARBA" id="ARBA00022490"/>
    </source>
</evidence>
<evidence type="ECO:0008006" key="5">
    <source>
        <dbReference type="Google" id="ProtNLM"/>
    </source>
</evidence>
<dbReference type="VEuPathDB" id="VectorBase:MDOA007177"/>
<feature type="compositionally biased region" description="Polar residues" evidence="3">
    <location>
        <begin position="526"/>
        <end position="535"/>
    </location>
</feature>
<dbReference type="OrthoDB" id="6342160at2759"/>
<proteinExistence type="predicted"/>
<dbReference type="VEuPathDB" id="VectorBase:MDOMA2_006808"/>
<organism evidence="4">
    <name type="scientific">Musca domestica</name>
    <name type="common">House fly</name>
    <dbReference type="NCBI Taxonomy" id="7370"/>
    <lineage>
        <taxon>Eukaryota</taxon>
        <taxon>Metazoa</taxon>
        <taxon>Ecdysozoa</taxon>
        <taxon>Arthropoda</taxon>
        <taxon>Hexapoda</taxon>
        <taxon>Insecta</taxon>
        <taxon>Pterygota</taxon>
        <taxon>Neoptera</taxon>
        <taxon>Endopterygota</taxon>
        <taxon>Diptera</taxon>
        <taxon>Brachycera</taxon>
        <taxon>Muscomorpha</taxon>
        <taxon>Muscoidea</taxon>
        <taxon>Muscidae</taxon>
        <taxon>Musca</taxon>
    </lineage>
</organism>
<dbReference type="GO" id="GO:0016342">
    <property type="term" value="C:catenin complex"/>
    <property type="evidence" value="ECO:0007669"/>
    <property type="project" value="TreeGrafter"/>
</dbReference>
<dbReference type="GO" id="GO:0005737">
    <property type="term" value="C:cytoplasm"/>
    <property type="evidence" value="ECO:0007669"/>
    <property type="project" value="UniProtKB-SubCell"/>
</dbReference>
<feature type="region of interest" description="Disordered" evidence="3">
    <location>
        <begin position="526"/>
        <end position="547"/>
    </location>
</feature>
<gene>
    <name evidence="4" type="primary">101889682</name>
</gene>
<sequence length="653" mass="74008">MEEFNMESLLSQLSKCKYAINKPSLNVQQLNAFCLEFLRLSEDLQKFLSKHSNGYPNDQIETIYLCLTQIVTCIRNMERTIKTEEFHGILIQAGKEHFIDRIHWCLDRLRSCIAMLKSCRSGGEFSVQEESTFVDLMDLVLDQLAPYTSYKNENSSVAEKVNIDAENQNQAKIASQEIRSNIDMILSHTLAFANVALKQDKKALSALCQKVLRECMAFQEECNTGSTITDSNRKIKGISLENALYQLEDYINEALLRLVYTCFLDYDKLSVERLRMEIKDKHVDDTQLDELIADFDVNIDRTTQIGMFAIAFAANAKIKTVVRSCLASFESLDSCIIPSLQSKVNSNMYAHVLEQHFNDEVRNFKRAIQEIIDSHAFTSCYYDLLNQAVKSCDKEYNKQSLEDVVQMANFLYEHFQLPVNQKGLQKHGDSIALFKKFSLILQECKAILKCSNGQHVEEQRILKRFKILRSILRKFMDELGGKPPDGNPLGTTKSQVFLMSDELSESQQMFASIGISPSIRSILYSNSPSTGGQAQRQHKLPSDSMKGNCSMLPLTPAPVKANHLNVSASKPTANSSLKKCPINSAGPQVNRFNVRRKVSLRKAMFKKHTTCDNAEEVYDIYKNSSGSLQISEILDDLNDFKSYTASVLDKSII</sequence>
<accession>A0A1I8MPP8</accession>
<dbReference type="eggNOG" id="ENOG502SBC0">
    <property type="taxonomic scope" value="Eukaryota"/>
</dbReference>